<feature type="compositionally biased region" description="Basic and acidic residues" evidence="14">
    <location>
        <begin position="24"/>
        <end position="34"/>
    </location>
</feature>
<dbReference type="Pfam" id="PF13639">
    <property type="entry name" value="zf-RING_2"/>
    <property type="match status" value="1"/>
</dbReference>
<comment type="subcellular location">
    <subcellularLocation>
        <location evidence="2">Membrane</location>
        <topology evidence="2">Single-pass membrane protein</topology>
    </subcellularLocation>
</comment>
<sequence length="403" mass="40890">MPPPPEEKPRPEPRPKPPKPKPKTGPEPKPRPGSERYWTPGPGGGAGTLPPDPIACAGSCAGACVLLPHCSQPPPASPAATVHISSSRLPTPLIALSASLLAVSAVLLLALLVHRLARRRRRRRLAAQNAALAAAHHDAEGGHVLAGGAAAAVEEDEEAGVHHVWYIRTKGLDERAIAAIAAVVYDAGSKKLGGAGEGDGGGDDGSCAVCLAEFRHGETLRLLPRCGHAFHRGCIDTWLRAHVNCPLCRAPVVQVSAAAAGEESSAPGGAPPERNPRGGGGGGGGGGGSVRAEEADRGGLPADRGVRRAASMVALPRRGGAGWPDASSFRAPASSSGREGDMTGLGKIMRLLKFSDSLQEMGGVGAGAGRSVSFGARSCQRLPARSGPSAGGVSSNEMPQRTG</sequence>
<evidence type="ECO:0000256" key="15">
    <source>
        <dbReference type="SAM" id="Phobius"/>
    </source>
</evidence>
<keyword evidence="9" id="KW-0833">Ubl conjugation pathway</keyword>
<keyword evidence="10" id="KW-0862">Zinc</keyword>
<dbReference type="GO" id="GO:0008270">
    <property type="term" value="F:zinc ion binding"/>
    <property type="evidence" value="ECO:0007669"/>
    <property type="project" value="UniProtKB-KW"/>
</dbReference>
<evidence type="ECO:0000256" key="12">
    <source>
        <dbReference type="ARBA" id="ARBA00023136"/>
    </source>
</evidence>
<evidence type="ECO:0000256" key="11">
    <source>
        <dbReference type="ARBA" id="ARBA00022989"/>
    </source>
</evidence>
<name>A0ABC9B3G8_9POAL</name>
<dbReference type="EMBL" id="OZ075134">
    <property type="protein sequence ID" value="CAL4991597.1"/>
    <property type="molecule type" value="Genomic_DNA"/>
</dbReference>
<dbReference type="SUPFAM" id="SSF57850">
    <property type="entry name" value="RING/U-box"/>
    <property type="match status" value="1"/>
</dbReference>
<evidence type="ECO:0000256" key="7">
    <source>
        <dbReference type="ARBA" id="ARBA00022723"/>
    </source>
</evidence>
<dbReference type="PANTHER" id="PTHR46913:SF19">
    <property type="entry name" value="RING-TYPE E3 UBIQUITIN TRANSFERASE"/>
    <property type="match status" value="1"/>
</dbReference>
<feature type="region of interest" description="Disordered" evidence="14">
    <location>
        <begin position="261"/>
        <end position="342"/>
    </location>
</feature>
<evidence type="ECO:0000313" key="18">
    <source>
        <dbReference type="Proteomes" id="UP001497457"/>
    </source>
</evidence>
<protein>
    <recommendedName>
        <fullName evidence="4">RING-type E3 ubiquitin transferase</fullName>
        <ecNumber evidence="4">2.3.2.27</ecNumber>
    </recommendedName>
</protein>
<comment type="catalytic activity">
    <reaction evidence="1">
        <text>S-ubiquitinyl-[E2 ubiquitin-conjugating enzyme]-L-cysteine + [acceptor protein]-L-lysine = [E2 ubiquitin-conjugating enzyme]-L-cysteine + N(6)-ubiquitinyl-[acceptor protein]-L-lysine.</text>
        <dbReference type="EC" id="2.3.2.27"/>
    </reaction>
</comment>
<feature type="compositionally biased region" description="Polar residues" evidence="14">
    <location>
        <begin position="392"/>
        <end position="403"/>
    </location>
</feature>
<dbReference type="PROSITE" id="PS50089">
    <property type="entry name" value="ZF_RING_2"/>
    <property type="match status" value="1"/>
</dbReference>
<evidence type="ECO:0000256" key="14">
    <source>
        <dbReference type="SAM" id="MobiDB-lite"/>
    </source>
</evidence>
<dbReference type="EC" id="2.3.2.27" evidence="4"/>
<dbReference type="CDD" id="cd16461">
    <property type="entry name" value="RING-H2_EL5-like"/>
    <property type="match status" value="1"/>
</dbReference>
<accession>A0ABC9B3G8</accession>
<proteinExistence type="predicted"/>
<keyword evidence="6 15" id="KW-0812">Transmembrane</keyword>
<dbReference type="SMART" id="SM00184">
    <property type="entry name" value="RING"/>
    <property type="match status" value="1"/>
</dbReference>
<dbReference type="FunFam" id="3.30.40.10:FF:000187">
    <property type="entry name" value="E3 ubiquitin-protein ligase ATL6"/>
    <property type="match status" value="1"/>
</dbReference>
<evidence type="ECO:0000256" key="6">
    <source>
        <dbReference type="ARBA" id="ARBA00022692"/>
    </source>
</evidence>
<evidence type="ECO:0000256" key="8">
    <source>
        <dbReference type="ARBA" id="ARBA00022771"/>
    </source>
</evidence>
<reference evidence="17 18" key="2">
    <citation type="submission" date="2024-10" db="EMBL/GenBank/DDBJ databases">
        <authorList>
            <person name="Ryan C."/>
        </authorList>
    </citation>
    <scope>NUCLEOTIDE SEQUENCE [LARGE SCALE GENOMIC DNA]</scope>
</reference>
<evidence type="ECO:0000256" key="5">
    <source>
        <dbReference type="ARBA" id="ARBA00022679"/>
    </source>
</evidence>
<dbReference type="InterPro" id="IPR013083">
    <property type="entry name" value="Znf_RING/FYVE/PHD"/>
</dbReference>
<keyword evidence="11 15" id="KW-1133">Transmembrane helix</keyword>
<feature type="region of interest" description="Disordered" evidence="14">
    <location>
        <begin position="379"/>
        <end position="403"/>
    </location>
</feature>
<evidence type="ECO:0000256" key="4">
    <source>
        <dbReference type="ARBA" id="ARBA00012483"/>
    </source>
</evidence>
<feature type="compositionally biased region" description="Low complexity" evidence="14">
    <location>
        <begin position="261"/>
        <end position="272"/>
    </location>
</feature>
<feature type="compositionally biased region" description="Basic and acidic residues" evidence="14">
    <location>
        <begin position="1"/>
        <end position="15"/>
    </location>
</feature>
<dbReference type="GO" id="GO:0016020">
    <property type="term" value="C:membrane"/>
    <property type="evidence" value="ECO:0007669"/>
    <property type="project" value="UniProtKB-SubCell"/>
</dbReference>
<feature type="compositionally biased region" description="Gly residues" evidence="14">
    <location>
        <begin position="277"/>
        <end position="289"/>
    </location>
</feature>
<evidence type="ECO:0000256" key="9">
    <source>
        <dbReference type="ARBA" id="ARBA00022786"/>
    </source>
</evidence>
<feature type="domain" description="RING-type" evidence="16">
    <location>
        <begin position="207"/>
        <end position="249"/>
    </location>
</feature>
<comment type="pathway">
    <text evidence="3">Protein modification; protein ubiquitination.</text>
</comment>
<keyword evidence="8 13" id="KW-0863">Zinc-finger</keyword>
<organism evidence="17 18">
    <name type="scientific">Urochloa decumbens</name>
    <dbReference type="NCBI Taxonomy" id="240449"/>
    <lineage>
        <taxon>Eukaryota</taxon>
        <taxon>Viridiplantae</taxon>
        <taxon>Streptophyta</taxon>
        <taxon>Embryophyta</taxon>
        <taxon>Tracheophyta</taxon>
        <taxon>Spermatophyta</taxon>
        <taxon>Magnoliopsida</taxon>
        <taxon>Liliopsida</taxon>
        <taxon>Poales</taxon>
        <taxon>Poaceae</taxon>
        <taxon>PACMAD clade</taxon>
        <taxon>Panicoideae</taxon>
        <taxon>Panicodae</taxon>
        <taxon>Paniceae</taxon>
        <taxon>Melinidinae</taxon>
        <taxon>Urochloa</taxon>
    </lineage>
</organism>
<evidence type="ECO:0000256" key="10">
    <source>
        <dbReference type="ARBA" id="ARBA00022833"/>
    </source>
</evidence>
<evidence type="ECO:0000256" key="13">
    <source>
        <dbReference type="PROSITE-ProRule" id="PRU00175"/>
    </source>
</evidence>
<dbReference type="InterPro" id="IPR001841">
    <property type="entry name" value="Znf_RING"/>
</dbReference>
<dbReference type="PANTHER" id="PTHR46913">
    <property type="entry name" value="RING-H2 FINGER PROTEIN ATL16"/>
    <property type="match status" value="1"/>
</dbReference>
<gene>
    <name evidence="17" type="ORF">URODEC1_LOCUS60719</name>
</gene>
<feature type="transmembrane region" description="Helical" evidence="15">
    <location>
        <begin position="93"/>
        <end position="114"/>
    </location>
</feature>
<reference evidence="18" key="1">
    <citation type="submission" date="2024-06" db="EMBL/GenBank/DDBJ databases">
        <authorList>
            <person name="Ryan C."/>
        </authorList>
    </citation>
    <scope>NUCLEOTIDE SEQUENCE [LARGE SCALE GENOMIC DNA]</scope>
</reference>
<dbReference type="GO" id="GO:0061630">
    <property type="term" value="F:ubiquitin protein ligase activity"/>
    <property type="evidence" value="ECO:0007669"/>
    <property type="project" value="UniProtKB-EC"/>
</dbReference>
<evidence type="ECO:0000256" key="3">
    <source>
        <dbReference type="ARBA" id="ARBA00004906"/>
    </source>
</evidence>
<evidence type="ECO:0000259" key="16">
    <source>
        <dbReference type="PROSITE" id="PS50089"/>
    </source>
</evidence>
<dbReference type="Gene3D" id="3.30.40.10">
    <property type="entry name" value="Zinc/RING finger domain, C3HC4 (zinc finger)"/>
    <property type="match status" value="1"/>
</dbReference>
<feature type="region of interest" description="Disordered" evidence="14">
    <location>
        <begin position="1"/>
        <end position="46"/>
    </location>
</feature>
<dbReference type="InterPro" id="IPR044600">
    <property type="entry name" value="ATL1/ATL16-like"/>
</dbReference>
<dbReference type="Proteomes" id="UP001497457">
    <property type="component" value="Chromosome 24b"/>
</dbReference>
<keyword evidence="18" id="KW-1185">Reference proteome</keyword>
<evidence type="ECO:0000256" key="1">
    <source>
        <dbReference type="ARBA" id="ARBA00000900"/>
    </source>
</evidence>
<keyword evidence="12 15" id="KW-0472">Membrane</keyword>
<evidence type="ECO:0000256" key="2">
    <source>
        <dbReference type="ARBA" id="ARBA00004167"/>
    </source>
</evidence>
<evidence type="ECO:0000313" key="17">
    <source>
        <dbReference type="EMBL" id="CAL4991597.1"/>
    </source>
</evidence>
<keyword evidence="7" id="KW-0479">Metal-binding</keyword>
<keyword evidence="5" id="KW-0808">Transferase</keyword>
<dbReference type="AlphaFoldDB" id="A0ABC9B3G8"/>